<dbReference type="SUPFAM" id="SSF53927">
    <property type="entry name" value="Cytidine deaminase-like"/>
    <property type="match status" value="1"/>
</dbReference>
<dbReference type="GO" id="GO:0008033">
    <property type="term" value="P:tRNA processing"/>
    <property type="evidence" value="ECO:0007669"/>
    <property type="project" value="UniProtKB-KW"/>
</dbReference>
<keyword evidence="4" id="KW-1185">Reference proteome</keyword>
<feature type="domain" description="CMP/dCMP-type deaminase" evidence="2">
    <location>
        <begin position="1"/>
        <end position="63"/>
    </location>
</feature>
<dbReference type="PANTHER" id="PTHR11079">
    <property type="entry name" value="CYTOSINE DEAMINASE FAMILY MEMBER"/>
    <property type="match status" value="1"/>
</dbReference>
<dbReference type="Proteomes" id="UP001516400">
    <property type="component" value="Unassembled WGS sequence"/>
</dbReference>
<accession>A0ABD2P7R5</accession>
<gene>
    <name evidence="3" type="ORF">HHI36_001482</name>
</gene>
<dbReference type="Gene3D" id="3.40.140.10">
    <property type="entry name" value="Cytidine Deaminase, domain 2"/>
    <property type="match status" value="1"/>
</dbReference>
<evidence type="ECO:0000256" key="1">
    <source>
        <dbReference type="ARBA" id="ARBA00022801"/>
    </source>
</evidence>
<dbReference type="GO" id="GO:0046872">
    <property type="term" value="F:metal ion binding"/>
    <property type="evidence" value="ECO:0007669"/>
    <property type="project" value="UniProtKB-KW"/>
</dbReference>
<evidence type="ECO:0000313" key="4">
    <source>
        <dbReference type="Proteomes" id="UP001516400"/>
    </source>
</evidence>
<proteinExistence type="predicted"/>
<dbReference type="InterPro" id="IPR002125">
    <property type="entry name" value="CMP_dCMP_dom"/>
</dbReference>
<dbReference type="PROSITE" id="PS51747">
    <property type="entry name" value="CYT_DCMP_DEAMINASES_2"/>
    <property type="match status" value="1"/>
</dbReference>
<dbReference type="PANTHER" id="PTHR11079:SF149">
    <property type="entry name" value="TRNA-SPECIFIC ADENOSINE DEAMINASE 2"/>
    <property type="match status" value="1"/>
</dbReference>
<evidence type="ECO:0000259" key="2">
    <source>
        <dbReference type="PROSITE" id="PS51747"/>
    </source>
</evidence>
<dbReference type="InterPro" id="IPR058535">
    <property type="entry name" value="MafB19-deam"/>
</dbReference>
<organism evidence="3 4">
    <name type="scientific">Cryptolaemus montrouzieri</name>
    <dbReference type="NCBI Taxonomy" id="559131"/>
    <lineage>
        <taxon>Eukaryota</taxon>
        <taxon>Metazoa</taxon>
        <taxon>Ecdysozoa</taxon>
        <taxon>Arthropoda</taxon>
        <taxon>Hexapoda</taxon>
        <taxon>Insecta</taxon>
        <taxon>Pterygota</taxon>
        <taxon>Neoptera</taxon>
        <taxon>Endopterygota</taxon>
        <taxon>Coleoptera</taxon>
        <taxon>Polyphaga</taxon>
        <taxon>Cucujiformia</taxon>
        <taxon>Coccinelloidea</taxon>
        <taxon>Coccinellidae</taxon>
        <taxon>Scymninae</taxon>
        <taxon>Scymnini</taxon>
        <taxon>Cryptolaemus</taxon>
    </lineage>
</organism>
<reference evidence="3 4" key="1">
    <citation type="journal article" date="2021" name="BMC Biol.">
        <title>Horizontally acquired antibacterial genes associated with adaptive radiation of ladybird beetles.</title>
        <authorList>
            <person name="Li H.S."/>
            <person name="Tang X.F."/>
            <person name="Huang Y.H."/>
            <person name="Xu Z.Y."/>
            <person name="Chen M.L."/>
            <person name="Du X.Y."/>
            <person name="Qiu B.Y."/>
            <person name="Chen P.T."/>
            <person name="Zhang W."/>
            <person name="Slipinski A."/>
            <person name="Escalona H.E."/>
            <person name="Waterhouse R.M."/>
            <person name="Zwick A."/>
            <person name="Pang H."/>
        </authorList>
    </citation>
    <scope>NUCLEOTIDE SEQUENCE [LARGE SCALE GENOMIC DNA]</scope>
    <source>
        <strain evidence="3">SYSU2018</strain>
    </source>
</reference>
<dbReference type="EMBL" id="JABFTP020000185">
    <property type="protein sequence ID" value="KAL3286996.1"/>
    <property type="molecule type" value="Genomic_DNA"/>
</dbReference>
<dbReference type="GO" id="GO:0052717">
    <property type="term" value="F:tRNA-specific adenosine-34 deaminase activity"/>
    <property type="evidence" value="ECO:0007669"/>
    <property type="project" value="UniProtKB-EC"/>
</dbReference>
<keyword evidence="1" id="KW-0378">Hydrolase</keyword>
<evidence type="ECO:0000313" key="3">
    <source>
        <dbReference type="EMBL" id="KAL3286996.1"/>
    </source>
</evidence>
<protein>
    <recommendedName>
        <fullName evidence="2">CMP/dCMP-type deaminase domain-containing protein</fullName>
    </recommendedName>
</protein>
<dbReference type="InterPro" id="IPR016193">
    <property type="entry name" value="Cytidine_deaminase-like"/>
</dbReference>
<dbReference type="AlphaFoldDB" id="A0ABD2P7R5"/>
<sequence>MKCIDDVNEFCKNKNLALNEVFSELTVYVTVEPCIMCAAALFDLKVKSVVYGCKNDRFGGETVFNVANVLKTITCRKGGYRADDAMNLLKLFYQGVNPSAPLSKVKVRGKKFHKNENI</sequence>
<dbReference type="Pfam" id="PF14437">
    <property type="entry name" value="MafB19-deam"/>
    <property type="match status" value="1"/>
</dbReference>
<name>A0ABD2P7R5_9CUCU</name>
<comment type="caution">
    <text evidence="3">The sequence shown here is derived from an EMBL/GenBank/DDBJ whole genome shotgun (WGS) entry which is preliminary data.</text>
</comment>